<comment type="caution">
    <text evidence="1">The sequence shown here is derived from an EMBL/GenBank/DDBJ whole genome shotgun (WGS) entry which is preliminary data.</text>
</comment>
<dbReference type="Gene3D" id="3.40.30.10">
    <property type="entry name" value="Glutaredoxin"/>
    <property type="match status" value="1"/>
</dbReference>
<evidence type="ECO:0000313" key="1">
    <source>
        <dbReference type="EMBL" id="NGZ76653.1"/>
    </source>
</evidence>
<accession>A0ABX0FAS7</accession>
<keyword evidence="2" id="KW-1185">Reference proteome</keyword>
<proteinExistence type="predicted"/>
<gene>
    <name evidence="1" type="primary">ytxJ</name>
    <name evidence="1" type="ORF">GYN08_15100</name>
</gene>
<dbReference type="Proteomes" id="UP000800303">
    <property type="component" value="Unassembled WGS sequence"/>
</dbReference>
<protein>
    <submittedName>
        <fullName evidence="1">Bacillithiol system redox-active protein YtxJ</fullName>
    </submittedName>
</protein>
<name>A0ABX0FAS7_9BACL</name>
<evidence type="ECO:0000313" key="2">
    <source>
        <dbReference type="Proteomes" id="UP000800303"/>
    </source>
</evidence>
<reference evidence="1 2" key="1">
    <citation type="submission" date="2020-01" db="EMBL/GenBank/DDBJ databases">
        <title>Polyphasic characterisation and genomic insights into a novel alkali tolerant bacterium VR-M41.</title>
        <authorList>
            <person name="Vemuluri V.R."/>
        </authorList>
    </citation>
    <scope>NUCLEOTIDE SEQUENCE [LARGE SCALE GENOMIC DNA]</scope>
    <source>
        <strain evidence="1 2">VR-M41</strain>
    </source>
</reference>
<dbReference type="Pfam" id="PF11009">
    <property type="entry name" value="BrxC"/>
    <property type="match status" value="1"/>
</dbReference>
<dbReference type="EMBL" id="JAAFGS010000005">
    <property type="protein sequence ID" value="NGZ76653.1"/>
    <property type="molecule type" value="Genomic_DNA"/>
</dbReference>
<dbReference type="InterPro" id="IPR022551">
    <property type="entry name" value="BrxC"/>
</dbReference>
<organism evidence="1 2">
    <name type="scientific">Saccharibacillus alkalitolerans</name>
    <dbReference type="NCBI Taxonomy" id="2705290"/>
    <lineage>
        <taxon>Bacteria</taxon>
        <taxon>Bacillati</taxon>
        <taxon>Bacillota</taxon>
        <taxon>Bacilli</taxon>
        <taxon>Bacillales</taxon>
        <taxon>Paenibacillaceae</taxon>
        <taxon>Saccharibacillus</taxon>
    </lineage>
</organism>
<sequence>MKPNYQEIDSTEQWEALLEQSGERALLLLKHSTACPISGAAFKEFNVYTRKPKRPLNCVLVKVIESRPVSNAIEAKLGIKHESPQVLLVRDGEVLWHASHWDISYERIEQQVNARIPKA</sequence>
<dbReference type="RefSeq" id="WP_166275721.1">
    <property type="nucleotide sequence ID" value="NZ_JAAFGS010000005.1"/>
</dbReference>
<dbReference type="NCBIfam" id="TIGR04019">
    <property type="entry name" value="B_thiol_YtxJ"/>
    <property type="match status" value="1"/>
</dbReference>